<gene>
    <name evidence="19" type="primary">thiI</name>
    <name evidence="21" type="ORF">DFP96_104109</name>
</gene>
<keyword evidence="8 19" id="KW-0694">RNA-binding</keyword>
<feature type="binding site" evidence="19">
    <location>
        <position position="288"/>
    </location>
    <ligand>
        <name>ATP</name>
        <dbReference type="ChEBI" id="CHEBI:30616"/>
    </ligand>
</feature>
<protein>
    <recommendedName>
        <fullName evidence="15 19">Probable tRNA sulfurtransferase</fullName>
        <ecNumber evidence="14 19">2.8.1.4</ecNumber>
    </recommendedName>
    <alternativeName>
        <fullName evidence="16 19">Sulfur carrier protein ThiS sulfurtransferase</fullName>
    </alternativeName>
    <alternativeName>
        <fullName evidence="17 19">Thiamine biosynthesis protein ThiI</fullName>
    </alternativeName>
    <alternativeName>
        <fullName evidence="18 19">tRNA 4-thiouridine synthase</fullName>
    </alternativeName>
</protein>
<evidence type="ECO:0000256" key="4">
    <source>
        <dbReference type="ARBA" id="ARBA00022555"/>
    </source>
</evidence>
<comment type="subcellular location">
    <subcellularLocation>
        <location evidence="1 19">Cytoplasm</location>
    </subcellularLocation>
</comment>
<feature type="domain" description="THUMP" evidence="20">
    <location>
        <begin position="61"/>
        <end position="166"/>
    </location>
</feature>
<dbReference type="FunFam" id="3.40.50.620:FF:000053">
    <property type="entry name" value="Probable tRNA sulfurtransferase"/>
    <property type="match status" value="1"/>
</dbReference>
<proteinExistence type="inferred from homology"/>
<evidence type="ECO:0000256" key="10">
    <source>
        <dbReference type="ARBA" id="ARBA00050570"/>
    </source>
</evidence>
<evidence type="ECO:0000313" key="21">
    <source>
        <dbReference type="EMBL" id="TDR53520.1"/>
    </source>
</evidence>
<dbReference type="Gene3D" id="3.40.50.620">
    <property type="entry name" value="HUPs"/>
    <property type="match status" value="1"/>
</dbReference>
<keyword evidence="5 19" id="KW-0808">Transferase</keyword>
<dbReference type="SUPFAM" id="SSF143437">
    <property type="entry name" value="THUMP domain-like"/>
    <property type="match status" value="1"/>
</dbReference>
<comment type="catalytic activity">
    <reaction evidence="10 19">
        <text>[ThiI sulfur-carrier protein]-S-sulfanyl-L-cysteine + a uridine in tRNA + 2 reduced [2Fe-2S]-[ferredoxin] + ATP + H(+) = [ThiI sulfur-carrier protein]-L-cysteine + a 4-thiouridine in tRNA + 2 oxidized [2Fe-2S]-[ferredoxin] + AMP + diphosphate</text>
        <dbReference type="Rhea" id="RHEA:24176"/>
        <dbReference type="Rhea" id="RHEA-COMP:10000"/>
        <dbReference type="Rhea" id="RHEA-COMP:10001"/>
        <dbReference type="Rhea" id="RHEA-COMP:13337"/>
        <dbReference type="Rhea" id="RHEA-COMP:13338"/>
        <dbReference type="Rhea" id="RHEA-COMP:13339"/>
        <dbReference type="Rhea" id="RHEA-COMP:13340"/>
        <dbReference type="ChEBI" id="CHEBI:15378"/>
        <dbReference type="ChEBI" id="CHEBI:29950"/>
        <dbReference type="ChEBI" id="CHEBI:30616"/>
        <dbReference type="ChEBI" id="CHEBI:33019"/>
        <dbReference type="ChEBI" id="CHEBI:33737"/>
        <dbReference type="ChEBI" id="CHEBI:33738"/>
        <dbReference type="ChEBI" id="CHEBI:61963"/>
        <dbReference type="ChEBI" id="CHEBI:65315"/>
        <dbReference type="ChEBI" id="CHEBI:136798"/>
        <dbReference type="ChEBI" id="CHEBI:456215"/>
        <dbReference type="EC" id="2.8.1.4"/>
    </reaction>
</comment>
<dbReference type="GO" id="GO:0005829">
    <property type="term" value="C:cytosol"/>
    <property type="evidence" value="ECO:0007669"/>
    <property type="project" value="TreeGrafter"/>
</dbReference>
<dbReference type="GO" id="GO:0005524">
    <property type="term" value="F:ATP binding"/>
    <property type="evidence" value="ECO:0007669"/>
    <property type="project" value="UniProtKB-UniRule"/>
</dbReference>
<name>A0A4R6ZM58_9LIST</name>
<evidence type="ECO:0000256" key="14">
    <source>
        <dbReference type="ARBA" id="ARBA00066827"/>
    </source>
</evidence>
<comment type="caution">
    <text evidence="21">The sequence shown here is derived from an EMBL/GenBank/DDBJ whole genome shotgun (WGS) entry which is preliminary data.</text>
</comment>
<dbReference type="PANTHER" id="PTHR43209:SF1">
    <property type="entry name" value="TRNA SULFURTRANSFERASE"/>
    <property type="match status" value="1"/>
</dbReference>
<keyword evidence="22" id="KW-1185">Reference proteome</keyword>
<dbReference type="InterPro" id="IPR049961">
    <property type="entry name" value="ThiI_N"/>
</dbReference>
<dbReference type="InterPro" id="IPR049962">
    <property type="entry name" value="THUMP_ThiI"/>
</dbReference>
<comment type="function">
    <text evidence="12 19">Catalyzes the ATP-dependent transfer of a sulfur to tRNA to produce 4-thiouridine in position 8 of tRNAs, which functions as a near-UV photosensor. Also catalyzes the transfer of sulfur to the sulfur carrier protein ThiS, forming ThiS-thiocarboxylate. This is a step in the synthesis of thiazole, in the thiamine biosynthesis pathway. The sulfur is donated as persulfide by IscS.</text>
</comment>
<feature type="binding site" evidence="19">
    <location>
        <position position="297"/>
    </location>
    <ligand>
        <name>ATP</name>
        <dbReference type="ChEBI" id="CHEBI:30616"/>
    </ligand>
</feature>
<evidence type="ECO:0000313" key="22">
    <source>
        <dbReference type="Proteomes" id="UP000295558"/>
    </source>
</evidence>
<evidence type="ECO:0000256" key="11">
    <source>
        <dbReference type="ARBA" id="ARBA00052330"/>
    </source>
</evidence>
<dbReference type="InterPro" id="IPR014729">
    <property type="entry name" value="Rossmann-like_a/b/a_fold"/>
</dbReference>
<reference evidence="21 22" key="1">
    <citation type="submission" date="2019-03" db="EMBL/GenBank/DDBJ databases">
        <title>Genomic Encyclopedia of Type Strains, Phase III (KMG-III): the genomes of soil and plant-associated and newly described type strains.</title>
        <authorList>
            <person name="Whitman W."/>
        </authorList>
    </citation>
    <scope>NUCLEOTIDE SEQUENCE [LARGE SCALE GENOMIC DNA]</scope>
    <source>
        <strain evidence="21 22">CECT 7972</strain>
    </source>
</reference>
<keyword evidence="3 19" id="KW-0963">Cytoplasm</keyword>
<comment type="catalytic activity">
    <reaction evidence="11 19">
        <text>[ThiS sulfur-carrier protein]-C-terminal Gly-Gly-AMP + S-sulfanyl-L-cysteinyl-[cysteine desulfurase] + AH2 = [ThiS sulfur-carrier protein]-C-terminal-Gly-aminoethanethioate + L-cysteinyl-[cysteine desulfurase] + A + AMP + 2 H(+)</text>
        <dbReference type="Rhea" id="RHEA:43340"/>
        <dbReference type="Rhea" id="RHEA-COMP:12157"/>
        <dbReference type="Rhea" id="RHEA-COMP:12158"/>
        <dbReference type="Rhea" id="RHEA-COMP:12910"/>
        <dbReference type="Rhea" id="RHEA-COMP:19908"/>
        <dbReference type="ChEBI" id="CHEBI:13193"/>
        <dbReference type="ChEBI" id="CHEBI:15378"/>
        <dbReference type="ChEBI" id="CHEBI:17499"/>
        <dbReference type="ChEBI" id="CHEBI:29950"/>
        <dbReference type="ChEBI" id="CHEBI:61963"/>
        <dbReference type="ChEBI" id="CHEBI:90618"/>
        <dbReference type="ChEBI" id="CHEBI:232372"/>
        <dbReference type="ChEBI" id="CHEBI:456215"/>
    </reaction>
</comment>
<dbReference type="InterPro" id="IPR004114">
    <property type="entry name" value="THUMP_dom"/>
</dbReference>
<evidence type="ECO:0000256" key="19">
    <source>
        <dbReference type="HAMAP-Rule" id="MF_00021"/>
    </source>
</evidence>
<dbReference type="UniPathway" id="UPA00060"/>
<feature type="binding site" evidence="19">
    <location>
        <position position="266"/>
    </location>
    <ligand>
        <name>ATP</name>
        <dbReference type="ChEBI" id="CHEBI:30616"/>
    </ligand>
</feature>
<evidence type="ECO:0000256" key="6">
    <source>
        <dbReference type="ARBA" id="ARBA00022741"/>
    </source>
</evidence>
<dbReference type="InterPro" id="IPR050102">
    <property type="entry name" value="tRNA_sulfurtransferase_ThiI"/>
</dbReference>
<evidence type="ECO:0000256" key="12">
    <source>
        <dbReference type="ARBA" id="ARBA00058382"/>
    </source>
</evidence>
<dbReference type="SMART" id="SM00981">
    <property type="entry name" value="THUMP"/>
    <property type="match status" value="1"/>
</dbReference>
<keyword evidence="6 19" id="KW-0547">Nucleotide-binding</keyword>
<keyword evidence="7 19" id="KW-0067">ATP-binding</keyword>
<feature type="binding site" evidence="19">
    <location>
        <begin position="209"/>
        <end position="210"/>
    </location>
    <ligand>
        <name>ATP</name>
        <dbReference type="ChEBI" id="CHEBI:30616"/>
    </ligand>
</feature>
<dbReference type="GO" id="GO:0004810">
    <property type="term" value="F:CCA tRNA nucleotidyltransferase activity"/>
    <property type="evidence" value="ECO:0007669"/>
    <property type="project" value="InterPro"/>
</dbReference>
<dbReference type="Pfam" id="PF02926">
    <property type="entry name" value="THUMP"/>
    <property type="match status" value="1"/>
</dbReference>
<dbReference type="PANTHER" id="PTHR43209">
    <property type="entry name" value="TRNA SULFURTRANSFERASE"/>
    <property type="match status" value="1"/>
</dbReference>
<dbReference type="InterPro" id="IPR054173">
    <property type="entry name" value="ThiI_fer"/>
</dbReference>
<sequence length="404" mass="45256">MMKYDRIVVRYGELSTKGRNRKQFIKKLAHNVKRAIADFPEVKVFGERDRMYLLLNGADDQVVLERLRPIFGIQSFSPAVRVAQDLEEMKQAGLSLVRAMHQMGGTFKVNTRRADRSFELDTNEINHELGGFILQHIDDLRVDVRNPDVKLLVDVRSEGVFLSCQTIQGAGGLPVSSSGRAMLMLSGGIDSPVAGYLAMKRGVELEAVHFHSPPYTSERAKQKAIDLAGKLAQYSGQVQMHVVPFTAIQEMIKKQIPEGYTMTVTRRMMLRITDALRQRREGLAIVNGESLGQVASQTLESMLAINDVTTTPIIRPVVSMDKNEIITIAQAIDTYDISVQPFEDCCTIFTPPSPKTRPKLEKVERYESFIDFEALIQEAVAAAETFSVEVANLNKVQDEFSDLF</sequence>
<dbReference type="EC" id="2.8.1.4" evidence="14 19"/>
<dbReference type="NCBIfam" id="TIGR00342">
    <property type="entry name" value="tRNA uracil 4-sulfurtransferase ThiI"/>
    <property type="match status" value="1"/>
</dbReference>
<dbReference type="SUPFAM" id="SSF52402">
    <property type="entry name" value="Adenine nucleotide alpha hydrolases-like"/>
    <property type="match status" value="1"/>
</dbReference>
<dbReference type="GO" id="GO:0052837">
    <property type="term" value="P:thiazole biosynthetic process"/>
    <property type="evidence" value="ECO:0007669"/>
    <property type="project" value="TreeGrafter"/>
</dbReference>
<evidence type="ECO:0000256" key="17">
    <source>
        <dbReference type="ARBA" id="ARBA00077849"/>
    </source>
</evidence>
<evidence type="ECO:0000256" key="7">
    <source>
        <dbReference type="ARBA" id="ARBA00022840"/>
    </source>
</evidence>
<evidence type="ECO:0000256" key="13">
    <source>
        <dbReference type="ARBA" id="ARBA00061472"/>
    </source>
</evidence>
<dbReference type="AlphaFoldDB" id="A0A4R6ZM58"/>
<comment type="similarity">
    <text evidence="13 19">Belongs to the ThiI family.</text>
</comment>
<dbReference type="InterPro" id="IPR003720">
    <property type="entry name" value="tRNA_STrfase"/>
</dbReference>
<dbReference type="Proteomes" id="UP000295558">
    <property type="component" value="Unassembled WGS sequence"/>
</dbReference>
<evidence type="ECO:0000256" key="5">
    <source>
        <dbReference type="ARBA" id="ARBA00022679"/>
    </source>
</evidence>
<evidence type="ECO:0000256" key="3">
    <source>
        <dbReference type="ARBA" id="ARBA00022490"/>
    </source>
</evidence>
<dbReference type="GO" id="GO:0009229">
    <property type="term" value="P:thiamine diphosphate biosynthetic process"/>
    <property type="evidence" value="ECO:0007669"/>
    <property type="project" value="UniProtKB-UniRule"/>
</dbReference>
<dbReference type="GO" id="GO:0140741">
    <property type="term" value="F:tRNA-uracil-4 sulfurtransferase activity"/>
    <property type="evidence" value="ECO:0007669"/>
    <property type="project" value="UniProtKB-EC"/>
</dbReference>
<evidence type="ECO:0000256" key="15">
    <source>
        <dbReference type="ARBA" id="ARBA00071867"/>
    </source>
</evidence>
<evidence type="ECO:0000259" key="20">
    <source>
        <dbReference type="PROSITE" id="PS51165"/>
    </source>
</evidence>
<organism evidence="21 22">
    <name type="scientific">Listeria rocourtiae</name>
    <dbReference type="NCBI Taxonomy" id="647910"/>
    <lineage>
        <taxon>Bacteria</taxon>
        <taxon>Bacillati</taxon>
        <taxon>Bacillota</taxon>
        <taxon>Bacilli</taxon>
        <taxon>Bacillales</taxon>
        <taxon>Listeriaceae</taxon>
        <taxon>Listeria</taxon>
    </lineage>
</organism>
<dbReference type="HAMAP" id="MF_00021">
    <property type="entry name" value="ThiI"/>
    <property type="match status" value="1"/>
</dbReference>
<dbReference type="EMBL" id="SNZK01000004">
    <property type="protein sequence ID" value="TDR53520.1"/>
    <property type="molecule type" value="Genomic_DNA"/>
</dbReference>
<dbReference type="Gene3D" id="3.30.2130.30">
    <property type="match status" value="1"/>
</dbReference>
<keyword evidence="9 19" id="KW-0784">Thiamine biosynthesis</keyword>
<evidence type="ECO:0000256" key="1">
    <source>
        <dbReference type="ARBA" id="ARBA00004496"/>
    </source>
</evidence>
<dbReference type="GO" id="GO:0002937">
    <property type="term" value="P:tRNA 4-thiouridine biosynthesis"/>
    <property type="evidence" value="ECO:0007669"/>
    <property type="project" value="TreeGrafter"/>
</dbReference>
<accession>A0A4R6ZM58</accession>
<evidence type="ECO:0000256" key="8">
    <source>
        <dbReference type="ARBA" id="ARBA00022884"/>
    </source>
</evidence>
<dbReference type="GO" id="GO:0000049">
    <property type="term" value="F:tRNA binding"/>
    <property type="evidence" value="ECO:0007669"/>
    <property type="project" value="UniProtKB-UniRule"/>
</dbReference>
<dbReference type="InterPro" id="IPR020536">
    <property type="entry name" value="ThiI_AANH"/>
</dbReference>
<evidence type="ECO:0000256" key="18">
    <source>
        <dbReference type="ARBA" id="ARBA00080570"/>
    </source>
</evidence>
<evidence type="ECO:0000256" key="2">
    <source>
        <dbReference type="ARBA" id="ARBA00004948"/>
    </source>
</evidence>
<feature type="binding site" evidence="19">
    <location>
        <begin position="184"/>
        <end position="185"/>
    </location>
    <ligand>
        <name>ATP</name>
        <dbReference type="ChEBI" id="CHEBI:30616"/>
    </ligand>
</feature>
<evidence type="ECO:0000256" key="9">
    <source>
        <dbReference type="ARBA" id="ARBA00022977"/>
    </source>
</evidence>
<dbReference type="STRING" id="1265846.PROCOU_12773"/>
<keyword evidence="4 19" id="KW-0820">tRNA-binding</keyword>
<dbReference type="CDD" id="cd11716">
    <property type="entry name" value="THUMP_ThiI"/>
    <property type="match status" value="1"/>
</dbReference>
<dbReference type="CDD" id="cd01712">
    <property type="entry name" value="PPase_ThiI"/>
    <property type="match status" value="1"/>
</dbReference>
<dbReference type="GO" id="GO:0009228">
    <property type="term" value="P:thiamine biosynthetic process"/>
    <property type="evidence" value="ECO:0007669"/>
    <property type="project" value="UniProtKB-KW"/>
</dbReference>
<comment type="pathway">
    <text evidence="2 19">Cofactor biosynthesis; thiamine diphosphate biosynthesis.</text>
</comment>
<dbReference type="Pfam" id="PF22025">
    <property type="entry name" value="ThiI_fer"/>
    <property type="match status" value="1"/>
</dbReference>
<evidence type="ECO:0000256" key="16">
    <source>
        <dbReference type="ARBA" id="ARBA00075337"/>
    </source>
</evidence>
<dbReference type="Pfam" id="PF02568">
    <property type="entry name" value="ThiI"/>
    <property type="match status" value="1"/>
</dbReference>
<dbReference type="PROSITE" id="PS51165">
    <property type="entry name" value="THUMP"/>
    <property type="match status" value="1"/>
</dbReference>